<evidence type="ECO:0000313" key="3">
    <source>
        <dbReference type="Proteomes" id="UP001141806"/>
    </source>
</evidence>
<feature type="compositionally biased region" description="Polar residues" evidence="1">
    <location>
        <begin position="115"/>
        <end position="124"/>
    </location>
</feature>
<evidence type="ECO:0000313" key="2">
    <source>
        <dbReference type="EMBL" id="KAJ4961687.1"/>
    </source>
</evidence>
<dbReference type="AlphaFoldDB" id="A0A9Q0H891"/>
<sequence length="216" mass="23631">MDLGVNNGDFVYPLCLSTQLTQLELHHFCTKYLIATSICNCFKNALPIHGESRDTVGVAVCLVVGGRSCYSSSSFVPFPSLPLPTRVRQSFIESVEYTASSDVSSSVRTEREPKPSSSESTFGNRSEEEEEETEGSPMEEAPLASIESASESSGTVKMTSRPTITSTKRAHKKKSRKLTIPRLDSILASKIKSTVYSEVALAQLRIKYQIPSTVPL</sequence>
<reference evidence="2" key="1">
    <citation type="journal article" date="2023" name="Plant J.">
        <title>The genome of the king protea, Protea cynaroides.</title>
        <authorList>
            <person name="Chang J."/>
            <person name="Duong T.A."/>
            <person name="Schoeman C."/>
            <person name="Ma X."/>
            <person name="Roodt D."/>
            <person name="Barker N."/>
            <person name="Li Z."/>
            <person name="Van de Peer Y."/>
            <person name="Mizrachi E."/>
        </authorList>
    </citation>
    <scope>NUCLEOTIDE SEQUENCE</scope>
    <source>
        <tissue evidence="2">Young leaves</tissue>
    </source>
</reference>
<dbReference type="EMBL" id="JAMYWD010000009">
    <property type="protein sequence ID" value="KAJ4961687.1"/>
    <property type="molecule type" value="Genomic_DNA"/>
</dbReference>
<protein>
    <submittedName>
        <fullName evidence="2">Uncharacterized protein</fullName>
    </submittedName>
</protein>
<feature type="compositionally biased region" description="Polar residues" evidence="1">
    <location>
        <begin position="147"/>
        <end position="167"/>
    </location>
</feature>
<comment type="caution">
    <text evidence="2">The sequence shown here is derived from an EMBL/GenBank/DDBJ whole genome shotgun (WGS) entry which is preliminary data.</text>
</comment>
<name>A0A9Q0H891_9MAGN</name>
<accession>A0A9Q0H891</accession>
<dbReference type="Proteomes" id="UP001141806">
    <property type="component" value="Unassembled WGS sequence"/>
</dbReference>
<evidence type="ECO:0000256" key="1">
    <source>
        <dbReference type="SAM" id="MobiDB-lite"/>
    </source>
</evidence>
<keyword evidence="3" id="KW-1185">Reference proteome</keyword>
<gene>
    <name evidence="2" type="ORF">NE237_021597</name>
</gene>
<feature type="region of interest" description="Disordered" evidence="1">
    <location>
        <begin position="102"/>
        <end position="176"/>
    </location>
</feature>
<organism evidence="2 3">
    <name type="scientific">Protea cynaroides</name>
    <dbReference type="NCBI Taxonomy" id="273540"/>
    <lineage>
        <taxon>Eukaryota</taxon>
        <taxon>Viridiplantae</taxon>
        <taxon>Streptophyta</taxon>
        <taxon>Embryophyta</taxon>
        <taxon>Tracheophyta</taxon>
        <taxon>Spermatophyta</taxon>
        <taxon>Magnoliopsida</taxon>
        <taxon>Proteales</taxon>
        <taxon>Proteaceae</taxon>
        <taxon>Protea</taxon>
    </lineage>
</organism>
<proteinExistence type="predicted"/>